<gene>
    <name evidence="1" type="ORF">P43SY_011413</name>
</gene>
<keyword evidence="2" id="KW-1185">Reference proteome</keyword>
<dbReference type="Proteomes" id="UP001209570">
    <property type="component" value="Unassembled WGS sequence"/>
</dbReference>
<protein>
    <submittedName>
        <fullName evidence="1">Uncharacterized protein</fullName>
    </submittedName>
</protein>
<comment type="caution">
    <text evidence="1">The sequence shown here is derived from an EMBL/GenBank/DDBJ whole genome shotgun (WGS) entry which is preliminary data.</text>
</comment>
<sequence length="208" mass="22295">MESCRGVCVAVGRDAAALWLRVVCAQLQQHPRAAFQALASSSGLAGILAQWRDDPEIVVDVCSVLSTAFPVASGPSSRALGDALSAVDLDAAVRGFVEDSSLIATLCECFAALRPTVASASDERRRLARHDLTRVLRQLSAVSSIAALLPAVSTVKTALLPSVVQEIRETAERVGVRNLDELGCSDRELRQFLELLLLTARLLAYKRQ</sequence>
<reference evidence="1" key="1">
    <citation type="submission" date="2021-12" db="EMBL/GenBank/DDBJ databases">
        <title>Prjna785345.</title>
        <authorList>
            <person name="Rujirawat T."/>
            <person name="Krajaejun T."/>
        </authorList>
    </citation>
    <scope>NUCLEOTIDE SEQUENCE</scope>
    <source>
        <strain evidence="1">Pi057C3</strain>
    </source>
</reference>
<dbReference type="AlphaFoldDB" id="A0AAD5Q2H9"/>
<evidence type="ECO:0000313" key="1">
    <source>
        <dbReference type="EMBL" id="KAJ0389846.1"/>
    </source>
</evidence>
<dbReference type="EMBL" id="JAKCXM010003010">
    <property type="protein sequence ID" value="KAJ0389846.1"/>
    <property type="molecule type" value="Genomic_DNA"/>
</dbReference>
<organism evidence="1 2">
    <name type="scientific">Pythium insidiosum</name>
    <name type="common">Pythiosis disease agent</name>
    <dbReference type="NCBI Taxonomy" id="114742"/>
    <lineage>
        <taxon>Eukaryota</taxon>
        <taxon>Sar</taxon>
        <taxon>Stramenopiles</taxon>
        <taxon>Oomycota</taxon>
        <taxon>Peronosporomycetes</taxon>
        <taxon>Pythiales</taxon>
        <taxon>Pythiaceae</taxon>
        <taxon>Pythium</taxon>
    </lineage>
</organism>
<evidence type="ECO:0000313" key="2">
    <source>
        <dbReference type="Proteomes" id="UP001209570"/>
    </source>
</evidence>
<proteinExistence type="predicted"/>
<accession>A0AAD5Q2H9</accession>
<name>A0AAD5Q2H9_PYTIN</name>